<sequence>MFSFIVAPCIPANIFSSFQSLLQYPLNYLVIEYQLPSVVRQESEINVRNSVQLFSVELNSFIIYSQLTAPGNQPLSVVLMMEMRTLEALEDSQKEFDPLVPSQPSFFSQTPPPPPPPAPSVISNSGDVFARSRKEISATPDFEQQSGTGKTKDLSIELSAVVIVPRTTVAPGVTNKVSVIPFRPLHFTAPPKNGPPGVSPPPAPGGQCGVSPDFTPCVSNEIASKSLLECCKRKNLPAGCQQLCRYDITQAEPWIVVNVEYSMLPHSWNVLPREKTIPSVVDIVESFRRLAPNVNNSVAPLKDYQLSEFNISYVEMQLVTCSIAIILVFAFKFPVFYFNQLLFVYSRLYLPYSFVPFCDSSHSILSLSFLHFNLLISNNYFM</sequence>
<dbReference type="Proteomes" id="UP000008281">
    <property type="component" value="Unassembled WGS sequence"/>
</dbReference>
<evidence type="ECO:0000256" key="2">
    <source>
        <dbReference type="SAM" id="Phobius"/>
    </source>
</evidence>
<keyword evidence="2" id="KW-0812">Transmembrane</keyword>
<keyword evidence="4" id="KW-1185">Reference proteome</keyword>
<proteinExistence type="predicted"/>
<dbReference type="PANTHER" id="PTHR21679">
    <property type="entry name" value="DOMAIN OF UNKNOWN FUNCTION DB DOMAIN-CONTAINING PROTEIN-RELATED"/>
    <property type="match status" value="1"/>
</dbReference>
<dbReference type="AlphaFoldDB" id="E3NC40"/>
<organism evidence="4">
    <name type="scientific">Caenorhabditis remanei</name>
    <name type="common">Caenorhabditis vulgaris</name>
    <dbReference type="NCBI Taxonomy" id="31234"/>
    <lineage>
        <taxon>Eukaryota</taxon>
        <taxon>Metazoa</taxon>
        <taxon>Ecdysozoa</taxon>
        <taxon>Nematoda</taxon>
        <taxon>Chromadorea</taxon>
        <taxon>Rhabditida</taxon>
        <taxon>Rhabditina</taxon>
        <taxon>Rhabditomorpha</taxon>
        <taxon>Rhabditoidea</taxon>
        <taxon>Rhabditidae</taxon>
        <taxon>Peloderinae</taxon>
        <taxon>Caenorhabditis</taxon>
    </lineage>
</organism>
<feature type="transmembrane region" description="Helical" evidence="2">
    <location>
        <begin position="318"/>
        <end position="343"/>
    </location>
</feature>
<gene>
    <name evidence="3" type="ORF">CRE_16404</name>
</gene>
<dbReference type="HOGENOM" id="CLU_724099_0_0_1"/>
<dbReference type="EMBL" id="DS268592">
    <property type="protein sequence ID" value="EFO92649.1"/>
    <property type="molecule type" value="Genomic_DNA"/>
</dbReference>
<dbReference type="InParanoid" id="E3NC40"/>
<protein>
    <recommendedName>
        <fullName evidence="5">Domain of unknown function DB domain-containing protein</fullName>
    </recommendedName>
</protein>
<evidence type="ECO:0000256" key="1">
    <source>
        <dbReference type="SAM" id="MobiDB-lite"/>
    </source>
</evidence>
<dbReference type="eggNOG" id="ENOG502S57N">
    <property type="taxonomic scope" value="Eukaryota"/>
</dbReference>
<evidence type="ECO:0008006" key="5">
    <source>
        <dbReference type="Google" id="ProtNLM"/>
    </source>
</evidence>
<accession>E3NC40</accession>
<feature type="compositionally biased region" description="Pro residues" evidence="1">
    <location>
        <begin position="110"/>
        <end position="119"/>
    </location>
</feature>
<reference evidence="3" key="1">
    <citation type="submission" date="2007-07" db="EMBL/GenBank/DDBJ databases">
        <title>PCAP assembly of the Caenorhabditis remanei genome.</title>
        <authorList>
            <consortium name="The Caenorhabditis remanei Sequencing Consortium"/>
            <person name="Wilson R.K."/>
        </authorList>
    </citation>
    <scope>NUCLEOTIDE SEQUENCE [LARGE SCALE GENOMIC DNA]</scope>
    <source>
        <strain evidence="3">PB4641</strain>
    </source>
</reference>
<feature type="region of interest" description="Disordered" evidence="1">
    <location>
        <begin position="100"/>
        <end position="125"/>
    </location>
</feature>
<keyword evidence="2" id="KW-1133">Transmembrane helix</keyword>
<dbReference type="PANTHER" id="PTHR21679:SF5">
    <property type="entry name" value="DOMAIN OF UNKNOWN FUNCTION DB DOMAIN-CONTAINING PROTEIN"/>
    <property type="match status" value="1"/>
</dbReference>
<name>E3NC40_CAERE</name>
<evidence type="ECO:0000313" key="4">
    <source>
        <dbReference type="Proteomes" id="UP000008281"/>
    </source>
</evidence>
<keyword evidence="2" id="KW-0472">Membrane</keyword>
<evidence type="ECO:0000313" key="3">
    <source>
        <dbReference type="EMBL" id="EFO92649.1"/>
    </source>
</evidence>